<evidence type="ECO:0000313" key="9">
    <source>
        <dbReference type="EMBL" id="EXJ90249.1"/>
    </source>
</evidence>
<dbReference type="InterPro" id="IPR052337">
    <property type="entry name" value="SAT4-like"/>
</dbReference>
<evidence type="ECO:0000256" key="3">
    <source>
        <dbReference type="ARBA" id="ARBA00022989"/>
    </source>
</evidence>
<dbReference type="Proteomes" id="UP000019484">
    <property type="component" value="Unassembled WGS sequence"/>
</dbReference>
<protein>
    <recommendedName>
        <fullName evidence="8">Rhodopsin domain-containing protein</fullName>
    </recommendedName>
</protein>
<comment type="caution">
    <text evidence="9">The sequence shown here is derived from an EMBL/GenBank/DDBJ whole genome shotgun (WGS) entry which is preliminary data.</text>
</comment>
<dbReference type="AlphaFoldDB" id="W9Z6V4"/>
<comment type="subcellular location">
    <subcellularLocation>
        <location evidence="1">Membrane</location>
        <topology evidence="1">Multi-pass membrane protein</topology>
    </subcellularLocation>
</comment>
<dbReference type="EMBL" id="AMWN01000003">
    <property type="protein sequence ID" value="EXJ90249.1"/>
    <property type="molecule type" value="Genomic_DNA"/>
</dbReference>
<keyword evidence="3 7" id="KW-1133">Transmembrane helix</keyword>
<evidence type="ECO:0000256" key="4">
    <source>
        <dbReference type="ARBA" id="ARBA00023136"/>
    </source>
</evidence>
<dbReference type="PANTHER" id="PTHR33048:SF129">
    <property type="entry name" value="INTEGRAL MEMBRANE PROTEIN-RELATED"/>
    <property type="match status" value="1"/>
</dbReference>
<feature type="compositionally biased region" description="Low complexity" evidence="6">
    <location>
        <begin position="346"/>
        <end position="359"/>
    </location>
</feature>
<evidence type="ECO:0000256" key="5">
    <source>
        <dbReference type="ARBA" id="ARBA00038359"/>
    </source>
</evidence>
<evidence type="ECO:0000259" key="8">
    <source>
        <dbReference type="Pfam" id="PF20684"/>
    </source>
</evidence>
<evidence type="ECO:0000256" key="6">
    <source>
        <dbReference type="SAM" id="MobiDB-lite"/>
    </source>
</evidence>
<evidence type="ECO:0000313" key="10">
    <source>
        <dbReference type="Proteomes" id="UP000019484"/>
    </source>
</evidence>
<feature type="transmembrane region" description="Helical" evidence="7">
    <location>
        <begin position="99"/>
        <end position="123"/>
    </location>
</feature>
<keyword evidence="4 7" id="KW-0472">Membrane</keyword>
<evidence type="ECO:0000256" key="2">
    <source>
        <dbReference type="ARBA" id="ARBA00022692"/>
    </source>
</evidence>
<dbReference type="InterPro" id="IPR049326">
    <property type="entry name" value="Rhodopsin_dom_fungi"/>
</dbReference>
<feature type="transmembrane region" description="Helical" evidence="7">
    <location>
        <begin position="20"/>
        <end position="40"/>
    </location>
</feature>
<feature type="domain" description="Rhodopsin" evidence="8">
    <location>
        <begin position="40"/>
        <end position="291"/>
    </location>
</feature>
<proteinExistence type="inferred from homology"/>
<dbReference type="OrthoDB" id="5329176at2759"/>
<dbReference type="GO" id="GO:0016020">
    <property type="term" value="C:membrane"/>
    <property type="evidence" value="ECO:0007669"/>
    <property type="project" value="UniProtKB-SubCell"/>
</dbReference>
<comment type="similarity">
    <text evidence="5">Belongs to the SAT4 family.</text>
</comment>
<feature type="transmembrane region" description="Helical" evidence="7">
    <location>
        <begin position="221"/>
        <end position="245"/>
    </location>
</feature>
<dbReference type="HOGENOM" id="CLU_028200_25_4_1"/>
<reference evidence="9 10" key="1">
    <citation type="submission" date="2013-03" db="EMBL/GenBank/DDBJ databases">
        <title>The Genome Sequence of Capronia coronata CBS 617.96.</title>
        <authorList>
            <consortium name="The Broad Institute Genomics Platform"/>
            <person name="Cuomo C."/>
            <person name="de Hoog S."/>
            <person name="Gorbushina A."/>
            <person name="Walker B."/>
            <person name="Young S.K."/>
            <person name="Zeng Q."/>
            <person name="Gargeya S."/>
            <person name="Fitzgerald M."/>
            <person name="Haas B."/>
            <person name="Abouelleil A."/>
            <person name="Allen A.W."/>
            <person name="Alvarado L."/>
            <person name="Arachchi H.M."/>
            <person name="Berlin A.M."/>
            <person name="Chapman S.B."/>
            <person name="Gainer-Dewar J."/>
            <person name="Goldberg J."/>
            <person name="Griggs A."/>
            <person name="Gujja S."/>
            <person name="Hansen M."/>
            <person name="Howarth C."/>
            <person name="Imamovic A."/>
            <person name="Ireland A."/>
            <person name="Larimer J."/>
            <person name="McCowan C."/>
            <person name="Murphy C."/>
            <person name="Pearson M."/>
            <person name="Poon T.W."/>
            <person name="Priest M."/>
            <person name="Roberts A."/>
            <person name="Saif S."/>
            <person name="Shea T."/>
            <person name="Sisk P."/>
            <person name="Sykes S."/>
            <person name="Wortman J."/>
            <person name="Nusbaum C."/>
            <person name="Birren B."/>
        </authorList>
    </citation>
    <scope>NUCLEOTIDE SEQUENCE [LARGE SCALE GENOMIC DNA]</scope>
    <source>
        <strain evidence="9 10">CBS 617.96</strain>
    </source>
</reference>
<gene>
    <name evidence="9" type="ORF">A1O1_03348</name>
</gene>
<dbReference type="Pfam" id="PF20684">
    <property type="entry name" value="Fung_rhodopsin"/>
    <property type="match status" value="1"/>
</dbReference>
<sequence>MVPEGWPEGWPLPNYENPHTRGSPGLFIATLVITTVIVVLRFYSRHYITRSLGLDDGLILAGFVLSIGQTYAECRALKTWGWNKHLWDIPIDKMEYVRLGAWLVEVFFLLGNGCTKVSILLVYRKISSRTHSYWFIRLTWGAIAFTIAYTVALVLEVFLVCRPLESYWKSYDPTYTRKYVCGDEGGPLIFSAAASVFSDVYSSVLPMLLTRKLKLSQRQRFSLYALFSAGLVTAAVGVARMVFFVKVTMNYKLGPHTHDVTWYGWPTYALTDIEAHLAIICASAPALKVFVKAKCRPSRQMPGLDNAFIRSNIARRASARPWPINADPEASIPCSPQSEGPLRDQPSLTPSTVLPSPTATDHDEENFSLHSLDLDKSLTSHYPHVPELHQNETRQWPG</sequence>
<dbReference type="RefSeq" id="XP_007722443.1">
    <property type="nucleotide sequence ID" value="XM_007724253.1"/>
</dbReference>
<evidence type="ECO:0000256" key="7">
    <source>
        <dbReference type="SAM" id="Phobius"/>
    </source>
</evidence>
<dbReference type="PANTHER" id="PTHR33048">
    <property type="entry name" value="PTH11-LIKE INTEGRAL MEMBRANE PROTEIN (AFU_ORTHOLOGUE AFUA_5G11245)"/>
    <property type="match status" value="1"/>
</dbReference>
<dbReference type="eggNOG" id="ENOG502SNAH">
    <property type="taxonomic scope" value="Eukaryota"/>
</dbReference>
<feature type="region of interest" description="Disordered" evidence="6">
    <location>
        <begin position="325"/>
        <end position="372"/>
    </location>
</feature>
<name>W9Z6V4_9EURO</name>
<keyword evidence="2 7" id="KW-0812">Transmembrane</keyword>
<evidence type="ECO:0000256" key="1">
    <source>
        <dbReference type="ARBA" id="ARBA00004141"/>
    </source>
</evidence>
<accession>W9Z6V4</accession>
<organism evidence="9 10">
    <name type="scientific">Capronia coronata CBS 617.96</name>
    <dbReference type="NCBI Taxonomy" id="1182541"/>
    <lineage>
        <taxon>Eukaryota</taxon>
        <taxon>Fungi</taxon>
        <taxon>Dikarya</taxon>
        <taxon>Ascomycota</taxon>
        <taxon>Pezizomycotina</taxon>
        <taxon>Eurotiomycetes</taxon>
        <taxon>Chaetothyriomycetidae</taxon>
        <taxon>Chaetothyriales</taxon>
        <taxon>Herpotrichiellaceae</taxon>
        <taxon>Capronia</taxon>
    </lineage>
</organism>
<dbReference type="STRING" id="1182541.W9Z6V4"/>
<feature type="transmembrane region" description="Helical" evidence="7">
    <location>
        <begin position="135"/>
        <end position="160"/>
    </location>
</feature>
<dbReference type="GeneID" id="19158242"/>
<keyword evidence="10" id="KW-1185">Reference proteome</keyword>